<dbReference type="AlphaFoldDB" id="A0A0A9GW81"/>
<accession>A0A0A9GW81</accession>
<name>A0A0A9GW81_ARUDO</name>
<evidence type="ECO:0000313" key="1">
    <source>
        <dbReference type="EMBL" id="JAE26821.1"/>
    </source>
</evidence>
<proteinExistence type="predicted"/>
<dbReference type="EMBL" id="GBRH01171075">
    <property type="protein sequence ID" value="JAE26821.1"/>
    <property type="molecule type" value="Transcribed_RNA"/>
</dbReference>
<organism evidence="1">
    <name type="scientific">Arundo donax</name>
    <name type="common">Giant reed</name>
    <name type="synonym">Donax arundinaceus</name>
    <dbReference type="NCBI Taxonomy" id="35708"/>
    <lineage>
        <taxon>Eukaryota</taxon>
        <taxon>Viridiplantae</taxon>
        <taxon>Streptophyta</taxon>
        <taxon>Embryophyta</taxon>
        <taxon>Tracheophyta</taxon>
        <taxon>Spermatophyta</taxon>
        <taxon>Magnoliopsida</taxon>
        <taxon>Liliopsida</taxon>
        <taxon>Poales</taxon>
        <taxon>Poaceae</taxon>
        <taxon>PACMAD clade</taxon>
        <taxon>Arundinoideae</taxon>
        <taxon>Arundineae</taxon>
        <taxon>Arundo</taxon>
    </lineage>
</organism>
<protein>
    <submittedName>
        <fullName evidence="1">Uncharacterized protein</fullName>
    </submittedName>
</protein>
<sequence>MHRYETKFILKKLEEVGLLNMILQHQIHVVLSMLRTLMCL</sequence>
<reference evidence="1" key="2">
    <citation type="journal article" date="2015" name="Data Brief">
        <title>Shoot transcriptome of the giant reed, Arundo donax.</title>
        <authorList>
            <person name="Barrero R.A."/>
            <person name="Guerrero F.D."/>
            <person name="Moolhuijzen P."/>
            <person name="Goolsby J.A."/>
            <person name="Tidwell J."/>
            <person name="Bellgard S.E."/>
            <person name="Bellgard M.I."/>
        </authorList>
    </citation>
    <scope>NUCLEOTIDE SEQUENCE</scope>
    <source>
        <tissue evidence="1">Shoot tissue taken approximately 20 cm above the soil surface</tissue>
    </source>
</reference>
<reference evidence="1" key="1">
    <citation type="submission" date="2014-09" db="EMBL/GenBank/DDBJ databases">
        <authorList>
            <person name="Magalhaes I.L.F."/>
            <person name="Oliveira U."/>
            <person name="Santos F.R."/>
            <person name="Vidigal T.H.D.A."/>
            <person name="Brescovit A.D."/>
            <person name="Santos A.J."/>
        </authorList>
    </citation>
    <scope>NUCLEOTIDE SEQUENCE</scope>
    <source>
        <tissue evidence="1">Shoot tissue taken approximately 20 cm above the soil surface</tissue>
    </source>
</reference>